<dbReference type="GeneID" id="110728057"/>
<gene>
    <name evidence="7" type="primary">LOC110728057</name>
</gene>
<evidence type="ECO:0000256" key="5">
    <source>
        <dbReference type="RuleBase" id="RU003682"/>
    </source>
</evidence>
<dbReference type="GO" id="GO:0051213">
    <property type="term" value="F:dioxygenase activity"/>
    <property type="evidence" value="ECO:0007669"/>
    <property type="project" value="UniProtKB-ARBA"/>
</dbReference>
<evidence type="ECO:0000256" key="2">
    <source>
        <dbReference type="ARBA" id="ARBA00022723"/>
    </source>
</evidence>
<accession>A0A803LAF4</accession>
<evidence type="ECO:0000256" key="1">
    <source>
        <dbReference type="ARBA" id="ARBA00008056"/>
    </source>
</evidence>
<organism evidence="7 8">
    <name type="scientific">Chenopodium quinoa</name>
    <name type="common">Quinoa</name>
    <dbReference type="NCBI Taxonomy" id="63459"/>
    <lineage>
        <taxon>Eukaryota</taxon>
        <taxon>Viridiplantae</taxon>
        <taxon>Streptophyta</taxon>
        <taxon>Embryophyta</taxon>
        <taxon>Tracheophyta</taxon>
        <taxon>Spermatophyta</taxon>
        <taxon>Magnoliopsida</taxon>
        <taxon>eudicotyledons</taxon>
        <taxon>Gunneridae</taxon>
        <taxon>Pentapetalae</taxon>
        <taxon>Caryophyllales</taxon>
        <taxon>Chenopodiaceae</taxon>
        <taxon>Chenopodioideae</taxon>
        <taxon>Atripliceae</taxon>
        <taxon>Chenopodium</taxon>
    </lineage>
</organism>
<dbReference type="InterPro" id="IPR027443">
    <property type="entry name" value="IPNS-like_sf"/>
</dbReference>
<evidence type="ECO:0000256" key="4">
    <source>
        <dbReference type="ARBA" id="ARBA00023004"/>
    </source>
</evidence>
<proteinExistence type="inferred from homology"/>
<dbReference type="OrthoDB" id="288590at2759"/>
<reference evidence="7" key="2">
    <citation type="submission" date="2021-03" db="UniProtKB">
        <authorList>
            <consortium name="EnsemblPlants"/>
        </authorList>
    </citation>
    <scope>IDENTIFICATION</scope>
</reference>
<dbReference type="Pfam" id="PF14226">
    <property type="entry name" value="DIOX_N"/>
    <property type="match status" value="1"/>
</dbReference>
<dbReference type="KEGG" id="cqi:110728057"/>
<keyword evidence="3 5" id="KW-0560">Oxidoreductase</keyword>
<dbReference type="SMR" id="A0A803LAF4"/>
<dbReference type="PANTHER" id="PTHR10209:SF429">
    <property type="entry name" value="1-AMINOCYCLOPROPANE-1-CARBOXYLATE OXIDASE HOMOLOG 1-LIKE"/>
    <property type="match status" value="1"/>
</dbReference>
<dbReference type="AlphaFoldDB" id="A0A803LAF4"/>
<dbReference type="GO" id="GO:0046872">
    <property type="term" value="F:metal ion binding"/>
    <property type="evidence" value="ECO:0007669"/>
    <property type="project" value="UniProtKB-KW"/>
</dbReference>
<keyword evidence="8" id="KW-1185">Reference proteome</keyword>
<dbReference type="Pfam" id="PF03171">
    <property type="entry name" value="2OG-FeII_Oxy"/>
    <property type="match status" value="1"/>
</dbReference>
<dbReference type="InterPro" id="IPR044861">
    <property type="entry name" value="IPNS-like_FE2OG_OXY"/>
</dbReference>
<dbReference type="Gene3D" id="2.60.120.330">
    <property type="entry name" value="B-lactam Antibiotic, Isopenicillin N Synthase, Chain"/>
    <property type="match status" value="1"/>
</dbReference>
<protein>
    <recommendedName>
        <fullName evidence="6">Fe2OG dioxygenase domain-containing protein</fullName>
    </recommendedName>
</protein>
<dbReference type="RefSeq" id="XP_021763364.1">
    <property type="nucleotide sequence ID" value="XM_021907672.1"/>
</dbReference>
<evidence type="ECO:0000313" key="8">
    <source>
        <dbReference type="Proteomes" id="UP000596660"/>
    </source>
</evidence>
<keyword evidence="2 5" id="KW-0479">Metal-binding</keyword>
<dbReference type="Gramene" id="AUR62008843-RA">
    <property type="protein sequence ID" value="AUR62008843-RA:cds"/>
    <property type="gene ID" value="AUR62008843"/>
</dbReference>
<dbReference type="PROSITE" id="PS51471">
    <property type="entry name" value="FE2OG_OXY"/>
    <property type="match status" value="1"/>
</dbReference>
<dbReference type="InterPro" id="IPR026992">
    <property type="entry name" value="DIOX_N"/>
</dbReference>
<dbReference type="SUPFAM" id="SSF51197">
    <property type="entry name" value="Clavaminate synthase-like"/>
    <property type="match status" value="1"/>
</dbReference>
<keyword evidence="4 5" id="KW-0408">Iron</keyword>
<dbReference type="EnsemblPlants" id="AUR62008843-RA">
    <property type="protein sequence ID" value="AUR62008843-RA:cds"/>
    <property type="gene ID" value="AUR62008843"/>
</dbReference>
<comment type="similarity">
    <text evidence="1 5">Belongs to the iron/ascorbate-dependent oxidoreductase family.</text>
</comment>
<reference evidence="7" key="1">
    <citation type="journal article" date="2017" name="Nature">
        <title>The genome of Chenopodium quinoa.</title>
        <authorList>
            <person name="Jarvis D.E."/>
            <person name="Ho Y.S."/>
            <person name="Lightfoot D.J."/>
            <person name="Schmoeckel S.M."/>
            <person name="Li B."/>
            <person name="Borm T.J.A."/>
            <person name="Ohyanagi H."/>
            <person name="Mineta K."/>
            <person name="Michell C.T."/>
            <person name="Saber N."/>
            <person name="Kharbatia N.M."/>
            <person name="Rupper R.R."/>
            <person name="Sharp A.R."/>
            <person name="Dally N."/>
            <person name="Boughton B.A."/>
            <person name="Woo Y.H."/>
            <person name="Gao G."/>
            <person name="Schijlen E.G.W.M."/>
            <person name="Guo X."/>
            <person name="Momin A.A."/>
            <person name="Negrao S."/>
            <person name="Al-Babili S."/>
            <person name="Gehring C."/>
            <person name="Roessner U."/>
            <person name="Jung C."/>
            <person name="Murphy K."/>
            <person name="Arold S.T."/>
            <person name="Gojobori T."/>
            <person name="van der Linden C.G."/>
            <person name="van Loo E.N."/>
            <person name="Jellen E.N."/>
            <person name="Maughan P.J."/>
            <person name="Tester M."/>
        </authorList>
    </citation>
    <scope>NUCLEOTIDE SEQUENCE [LARGE SCALE GENOMIC DNA]</scope>
    <source>
        <strain evidence="7">cv. PI 614886</strain>
    </source>
</reference>
<evidence type="ECO:0000313" key="7">
    <source>
        <dbReference type="EnsemblPlants" id="AUR62008843-RA:cds"/>
    </source>
</evidence>
<dbReference type="OMA" id="PRMFARP"/>
<feature type="domain" description="Fe2OG dioxygenase" evidence="6">
    <location>
        <begin position="222"/>
        <end position="321"/>
    </location>
</feature>
<dbReference type="FunFam" id="2.60.120.330:FF:000005">
    <property type="entry name" value="1-aminocyclopropane-1-carboxylate oxidase homolog 1"/>
    <property type="match status" value="1"/>
</dbReference>
<evidence type="ECO:0000259" key="6">
    <source>
        <dbReference type="PROSITE" id="PS51471"/>
    </source>
</evidence>
<dbReference type="Proteomes" id="UP000596660">
    <property type="component" value="Unplaced"/>
</dbReference>
<evidence type="ECO:0000256" key="3">
    <source>
        <dbReference type="ARBA" id="ARBA00023002"/>
    </source>
</evidence>
<dbReference type="PANTHER" id="PTHR10209">
    <property type="entry name" value="OXIDOREDUCTASE, 2OG-FE II OXYGENASE FAMILY PROTEIN"/>
    <property type="match status" value="1"/>
</dbReference>
<sequence length="380" mass="42882">MDTQNAINETQSSYDRIGELKAFDEGKLGVKGLVDAGIKKIPNMFIRPLEDRLKDFGTSSKNKSVPIIDFASLSDENNDRTAEIAKEIIVASKEWGFFQVINHGVPEELLEKMIDRCRMFHEQDAEMKKKFYTRDFQSKSVYFFSNHDLYKSKAACWRDTFYVNARHTGGEVDPKELPPICKDVILEYINPMHKLGDRILMLISIGLGLESECLGNMAKGTKSWSIANNYYLACPEPELTMGTDAHVDTSFITILLQDSIGGLQVLHENKWVDIEPVTGGLIINFGNILQMITNDMIKGACHRVIAKSAGPRLSVAFFFSGVFSSEKIHGPIKELTSEDNPSIYRKFSTEEIIKSFFSKSLEEVGDNLDYFKLKYHGDGN</sequence>
<dbReference type="InterPro" id="IPR005123">
    <property type="entry name" value="Oxoglu/Fe-dep_dioxygenase_dom"/>
</dbReference>
<name>A0A803LAF4_CHEQI</name>